<feature type="region of interest" description="Disordered" evidence="1">
    <location>
        <begin position="1"/>
        <end position="25"/>
    </location>
</feature>
<organism evidence="2 3">
    <name type="scientific">Nitzschia inconspicua</name>
    <dbReference type="NCBI Taxonomy" id="303405"/>
    <lineage>
        <taxon>Eukaryota</taxon>
        <taxon>Sar</taxon>
        <taxon>Stramenopiles</taxon>
        <taxon>Ochrophyta</taxon>
        <taxon>Bacillariophyta</taxon>
        <taxon>Bacillariophyceae</taxon>
        <taxon>Bacillariophycidae</taxon>
        <taxon>Bacillariales</taxon>
        <taxon>Bacillariaceae</taxon>
        <taxon>Nitzschia</taxon>
    </lineage>
</organism>
<dbReference type="OrthoDB" id="6050183at2759"/>
<feature type="region of interest" description="Disordered" evidence="1">
    <location>
        <begin position="52"/>
        <end position="92"/>
    </location>
</feature>
<dbReference type="AlphaFoldDB" id="A0A9K3PYM9"/>
<name>A0A9K3PYM9_9STRA</name>
<accession>A0A9K3PYM9</accession>
<feature type="compositionally biased region" description="Polar residues" evidence="1">
    <location>
        <begin position="1"/>
        <end position="16"/>
    </location>
</feature>
<proteinExistence type="predicted"/>
<feature type="compositionally biased region" description="Basic and acidic residues" evidence="1">
    <location>
        <begin position="56"/>
        <end position="66"/>
    </location>
</feature>
<reference evidence="2" key="1">
    <citation type="journal article" date="2021" name="Sci. Rep.">
        <title>Diploid genomic architecture of Nitzschia inconspicua, an elite biomass production diatom.</title>
        <authorList>
            <person name="Oliver A."/>
            <person name="Podell S."/>
            <person name="Pinowska A."/>
            <person name="Traller J.C."/>
            <person name="Smith S.R."/>
            <person name="McClure R."/>
            <person name="Beliaev A."/>
            <person name="Bohutskyi P."/>
            <person name="Hill E.A."/>
            <person name="Rabines A."/>
            <person name="Zheng H."/>
            <person name="Allen L.Z."/>
            <person name="Kuo A."/>
            <person name="Grigoriev I.V."/>
            <person name="Allen A.E."/>
            <person name="Hazlebeck D."/>
            <person name="Allen E.E."/>
        </authorList>
    </citation>
    <scope>NUCLEOTIDE SEQUENCE</scope>
    <source>
        <strain evidence="2">Hildebrandi</strain>
    </source>
</reference>
<evidence type="ECO:0000313" key="2">
    <source>
        <dbReference type="EMBL" id="KAG7364782.1"/>
    </source>
</evidence>
<dbReference type="Proteomes" id="UP000693970">
    <property type="component" value="Unassembled WGS sequence"/>
</dbReference>
<comment type="caution">
    <text evidence="2">The sequence shown here is derived from an EMBL/GenBank/DDBJ whole genome shotgun (WGS) entry which is preliminary data.</text>
</comment>
<dbReference type="EMBL" id="JAGRRH010000009">
    <property type="protein sequence ID" value="KAG7364782.1"/>
    <property type="molecule type" value="Genomic_DNA"/>
</dbReference>
<protein>
    <submittedName>
        <fullName evidence="2">Uncharacterized protein</fullName>
    </submittedName>
</protein>
<sequence>MQSSNASTGSSIPSNYDTDEEDMDQVFAQELAFEINVDQGELKILQETLQAGTSETARDSSVDRESASFATSQAVESSYGKPLSPEEAARAVPPGDEGLIRYALVLPDNFSTNGKLLSGLNKRDFDMENGAIKPRRPSLPITMSDLMTSLTKVTGEDGPRYIFNGVLNGWPSLRQFELIEIDKKRSLGPLTPPDYFHTIKHTWSKYWSSDKEGKEGISPAIRDRSRVYRAKLRGAPWTSLGWSPESPGFLFWYEAQRPEGPRVVYGLNAVKEVGNDLCTMVHMISHRYAHSRESPKDKLTYHSIVLLEWEHGKFSTVVEGAFLNGIGGYKGRSNWYHDKDESITELYKAMPPEMISPWLTTAAELRCYDIEAKNLGEMKVFIQQYTGHNKRFIDPRYTFSHSARLSYRSRSNIAHYLLNYIGRDCGYSELSRNCQTFAADLCSFLAGKKDVVPFHPVNRVEYHNRSHLFLYDSSMFTNRKTLQGRLVK</sequence>
<reference evidence="2" key="2">
    <citation type="submission" date="2021-04" db="EMBL/GenBank/DDBJ databases">
        <authorList>
            <person name="Podell S."/>
        </authorList>
    </citation>
    <scope>NUCLEOTIDE SEQUENCE</scope>
    <source>
        <strain evidence="2">Hildebrandi</strain>
    </source>
</reference>
<gene>
    <name evidence="2" type="ORF">IV203_037984</name>
</gene>
<evidence type="ECO:0000313" key="3">
    <source>
        <dbReference type="Proteomes" id="UP000693970"/>
    </source>
</evidence>
<keyword evidence="3" id="KW-1185">Reference proteome</keyword>
<evidence type="ECO:0000256" key="1">
    <source>
        <dbReference type="SAM" id="MobiDB-lite"/>
    </source>
</evidence>